<proteinExistence type="predicted"/>
<evidence type="ECO:0000256" key="1">
    <source>
        <dbReference type="SAM" id="MobiDB-lite"/>
    </source>
</evidence>
<dbReference type="AlphaFoldDB" id="A0AAD4YW12"/>
<dbReference type="EMBL" id="JAJFAZ020000006">
    <property type="protein sequence ID" value="KAI5323334.1"/>
    <property type="molecule type" value="Genomic_DNA"/>
</dbReference>
<dbReference type="Gene3D" id="2.40.70.10">
    <property type="entry name" value="Acid Proteases"/>
    <property type="match status" value="1"/>
</dbReference>
<comment type="caution">
    <text evidence="2">The sequence shown here is derived from an EMBL/GenBank/DDBJ whole genome shotgun (WGS) entry which is preliminary data.</text>
</comment>
<dbReference type="PANTHER" id="PTHR33240:SF15">
    <property type="entry name" value="GAG-PRO-LIKE PROTEIN"/>
    <property type="match status" value="1"/>
</dbReference>
<name>A0AAD4YW12_PRUDU</name>
<sequence>MFFVRGPTETVYMTTCYQVDDEDVSEGRSETHEEQKVLTQVEDSPSHFNVEEVVELPEAIRIALVKTLMDLNIHPNQIREAKKLEPESQDRAICCATCASITFTNEDLLLGSKPHNRLFFVSGYVREQKLSRMLVDGGSAVNIMPKSIMIKLGVTVDELSRSRLMIQGFNQGGQRAMGMIKIELMIGDLKSNTLFHVIDAKTSYNLLLGRPWVHENGIVPSTLHQCFKFYRGGVKKILGDVKPFTEAESYFADAKFYIDEGMTSEVIPMEVHSTGQAIPRKDEQSKCLSAKENSDNKPKSTAFGQMGSLPIDSQKVAIPVLRYISSSRRKEGQSPFGEEVKPRKLGKSDMRSAEVVMSKAGYDFGLSSSLGELNPDVTGERTHGLSETQKKLKEQGYTIGSARTGLGFTPVPPVMISARRKEKKAEAQHISVEVVEEEEEPKAIKRASVFDRLAKPTQRTSVFGRIKESTSRPSVFKRISRHQNQRGIQSAPRISGLERLGVPSQ</sequence>
<keyword evidence="3" id="KW-1185">Reference proteome</keyword>
<gene>
    <name evidence="2" type="ORF">L3X38_032406</name>
</gene>
<dbReference type="Proteomes" id="UP001054821">
    <property type="component" value="Chromosome 6"/>
</dbReference>
<evidence type="ECO:0000313" key="2">
    <source>
        <dbReference type="EMBL" id="KAI5323334.1"/>
    </source>
</evidence>
<feature type="region of interest" description="Disordered" evidence="1">
    <location>
        <begin position="275"/>
        <end position="306"/>
    </location>
</feature>
<evidence type="ECO:0000313" key="3">
    <source>
        <dbReference type="Proteomes" id="UP001054821"/>
    </source>
</evidence>
<dbReference type="SUPFAM" id="SSF50630">
    <property type="entry name" value="Acid proteases"/>
    <property type="match status" value="1"/>
</dbReference>
<dbReference type="InterPro" id="IPR021109">
    <property type="entry name" value="Peptidase_aspartic_dom_sf"/>
</dbReference>
<dbReference type="CDD" id="cd00303">
    <property type="entry name" value="retropepsin_like"/>
    <property type="match status" value="1"/>
</dbReference>
<accession>A0AAD4YW12</accession>
<dbReference type="PANTHER" id="PTHR33240">
    <property type="entry name" value="OS08G0508500 PROTEIN"/>
    <property type="match status" value="1"/>
</dbReference>
<organism evidence="2 3">
    <name type="scientific">Prunus dulcis</name>
    <name type="common">Almond</name>
    <name type="synonym">Amygdalus dulcis</name>
    <dbReference type="NCBI Taxonomy" id="3755"/>
    <lineage>
        <taxon>Eukaryota</taxon>
        <taxon>Viridiplantae</taxon>
        <taxon>Streptophyta</taxon>
        <taxon>Embryophyta</taxon>
        <taxon>Tracheophyta</taxon>
        <taxon>Spermatophyta</taxon>
        <taxon>Magnoliopsida</taxon>
        <taxon>eudicotyledons</taxon>
        <taxon>Gunneridae</taxon>
        <taxon>Pentapetalae</taxon>
        <taxon>rosids</taxon>
        <taxon>fabids</taxon>
        <taxon>Rosales</taxon>
        <taxon>Rosaceae</taxon>
        <taxon>Amygdaloideae</taxon>
        <taxon>Amygdaleae</taxon>
        <taxon>Prunus</taxon>
    </lineage>
</organism>
<protein>
    <submittedName>
        <fullName evidence="2">Uncharacterized protein</fullName>
    </submittedName>
</protein>
<reference evidence="2 3" key="1">
    <citation type="journal article" date="2022" name="G3 (Bethesda)">
        <title>Whole-genome sequence and methylome profiling of the almond [Prunus dulcis (Mill.) D.A. Webb] cultivar 'Nonpareil'.</title>
        <authorList>
            <person name="D'Amico-Willman K.M."/>
            <person name="Ouma W.Z."/>
            <person name="Meulia T."/>
            <person name="Sideli G.M."/>
            <person name="Gradziel T.M."/>
            <person name="Fresnedo-Ramirez J."/>
        </authorList>
    </citation>
    <scope>NUCLEOTIDE SEQUENCE [LARGE SCALE GENOMIC DNA]</scope>
    <source>
        <strain evidence="2">Clone GOH B32 T37-40</strain>
    </source>
</reference>
<feature type="region of interest" description="Disordered" evidence="1">
    <location>
        <begin position="467"/>
        <end position="505"/>
    </location>
</feature>